<dbReference type="Proteomes" id="UP000758603">
    <property type="component" value="Unassembled WGS sequence"/>
</dbReference>
<evidence type="ECO:0000256" key="1">
    <source>
        <dbReference type="SAM" id="MobiDB-lite"/>
    </source>
</evidence>
<reference evidence="3" key="1">
    <citation type="journal article" date="2021" name="Nat. Commun.">
        <title>Genetic determinants of endophytism in the Arabidopsis root mycobiome.</title>
        <authorList>
            <person name="Mesny F."/>
            <person name="Miyauchi S."/>
            <person name="Thiergart T."/>
            <person name="Pickel B."/>
            <person name="Atanasova L."/>
            <person name="Karlsson M."/>
            <person name="Huettel B."/>
            <person name="Barry K.W."/>
            <person name="Haridas S."/>
            <person name="Chen C."/>
            <person name="Bauer D."/>
            <person name="Andreopoulos W."/>
            <person name="Pangilinan J."/>
            <person name="LaButti K."/>
            <person name="Riley R."/>
            <person name="Lipzen A."/>
            <person name="Clum A."/>
            <person name="Drula E."/>
            <person name="Henrissat B."/>
            <person name="Kohler A."/>
            <person name="Grigoriev I.V."/>
            <person name="Martin F.M."/>
            <person name="Hacquard S."/>
        </authorList>
    </citation>
    <scope>NUCLEOTIDE SEQUENCE</scope>
    <source>
        <strain evidence="3">MPI-SDFR-AT-0073</strain>
    </source>
</reference>
<keyword evidence="2" id="KW-0812">Transmembrane</keyword>
<accession>A0A9P8UMX9</accession>
<keyword evidence="2" id="KW-1133">Transmembrane helix</keyword>
<dbReference type="GeneID" id="70131781"/>
<feature type="compositionally biased region" description="Acidic residues" evidence="1">
    <location>
        <begin position="204"/>
        <end position="224"/>
    </location>
</feature>
<feature type="transmembrane region" description="Helical" evidence="2">
    <location>
        <begin position="6"/>
        <end position="28"/>
    </location>
</feature>
<comment type="caution">
    <text evidence="3">The sequence shown here is derived from an EMBL/GenBank/DDBJ whole genome shotgun (WGS) entry which is preliminary data.</text>
</comment>
<evidence type="ECO:0000256" key="2">
    <source>
        <dbReference type="SAM" id="Phobius"/>
    </source>
</evidence>
<dbReference type="RefSeq" id="XP_045959125.1">
    <property type="nucleotide sequence ID" value="XM_046102889.1"/>
</dbReference>
<protein>
    <submittedName>
        <fullName evidence="3">Uncharacterized protein</fullName>
    </submittedName>
</protein>
<dbReference type="EMBL" id="JAGPXC010000004">
    <property type="protein sequence ID" value="KAH6654855.1"/>
    <property type="molecule type" value="Genomic_DNA"/>
</dbReference>
<dbReference type="AlphaFoldDB" id="A0A9P8UMX9"/>
<proteinExistence type="predicted"/>
<keyword evidence="2" id="KW-0472">Membrane</keyword>
<evidence type="ECO:0000313" key="3">
    <source>
        <dbReference type="EMBL" id="KAH6654855.1"/>
    </source>
</evidence>
<keyword evidence="4" id="KW-1185">Reference proteome</keyword>
<organism evidence="3 4">
    <name type="scientific">Truncatella angustata</name>
    <dbReference type="NCBI Taxonomy" id="152316"/>
    <lineage>
        <taxon>Eukaryota</taxon>
        <taxon>Fungi</taxon>
        <taxon>Dikarya</taxon>
        <taxon>Ascomycota</taxon>
        <taxon>Pezizomycotina</taxon>
        <taxon>Sordariomycetes</taxon>
        <taxon>Xylariomycetidae</taxon>
        <taxon>Amphisphaeriales</taxon>
        <taxon>Sporocadaceae</taxon>
        <taxon>Truncatella</taxon>
    </lineage>
</organism>
<feature type="region of interest" description="Disordered" evidence="1">
    <location>
        <begin position="150"/>
        <end position="228"/>
    </location>
</feature>
<sequence>MPSCIPGAAICILVMPTLVGISLAYLLLLSICDNANWKVGSSEKIKSLCPDCANGAAVAFEIKRAFTDKFPLWPDVTGIEQVQPGDLYEKGRRDIYEKFIKDAGKAAEAGFPASYEALDHLNIRTALLDKFARFFVEEIGKFNRKSDKQNEAVVPVDAVDETDQADKKSGKGKEKAVSADEVDESHSADKKRGKGKEMAVPPTESEESDKSEESDDTEEGVGSDESEKGRTPKFTFLLTMLFDSFICRILSKIEWLHDDKEAMVKFMDSKMHELISHAGAIADEEDDWEFLGAKYQSLVDSIMN</sequence>
<name>A0A9P8UMX9_9PEZI</name>
<evidence type="ECO:0000313" key="4">
    <source>
        <dbReference type="Proteomes" id="UP000758603"/>
    </source>
</evidence>
<feature type="compositionally biased region" description="Basic and acidic residues" evidence="1">
    <location>
        <begin position="164"/>
        <end position="190"/>
    </location>
</feature>
<gene>
    <name evidence="3" type="ORF">BKA67DRAFT_566434</name>
</gene>